<protein>
    <submittedName>
        <fullName evidence="1">Uncharacterized protein</fullName>
    </submittedName>
</protein>
<dbReference type="AlphaFoldDB" id="A0A5B7DXT8"/>
<dbReference type="EMBL" id="VSRR010001529">
    <property type="protein sequence ID" value="MPC25919.1"/>
    <property type="molecule type" value="Genomic_DNA"/>
</dbReference>
<keyword evidence="2" id="KW-1185">Reference proteome</keyword>
<organism evidence="1 2">
    <name type="scientific">Portunus trituberculatus</name>
    <name type="common">Swimming crab</name>
    <name type="synonym">Neptunus trituberculatus</name>
    <dbReference type="NCBI Taxonomy" id="210409"/>
    <lineage>
        <taxon>Eukaryota</taxon>
        <taxon>Metazoa</taxon>
        <taxon>Ecdysozoa</taxon>
        <taxon>Arthropoda</taxon>
        <taxon>Crustacea</taxon>
        <taxon>Multicrustacea</taxon>
        <taxon>Malacostraca</taxon>
        <taxon>Eumalacostraca</taxon>
        <taxon>Eucarida</taxon>
        <taxon>Decapoda</taxon>
        <taxon>Pleocyemata</taxon>
        <taxon>Brachyura</taxon>
        <taxon>Eubrachyura</taxon>
        <taxon>Portunoidea</taxon>
        <taxon>Portunidae</taxon>
        <taxon>Portuninae</taxon>
        <taxon>Portunus</taxon>
    </lineage>
</organism>
<comment type="caution">
    <text evidence="1">The sequence shown here is derived from an EMBL/GenBank/DDBJ whole genome shotgun (WGS) entry which is preliminary data.</text>
</comment>
<accession>A0A5B7DXT8</accession>
<gene>
    <name evidence="1" type="ORF">E2C01_019044</name>
</gene>
<evidence type="ECO:0000313" key="2">
    <source>
        <dbReference type="Proteomes" id="UP000324222"/>
    </source>
</evidence>
<name>A0A5B7DXT8_PORTR</name>
<proteinExistence type="predicted"/>
<sequence length="84" mass="8847">MSTPTAKEGKLQVFYAVHQTGNIGPENCNGIKETAMRPNNKINKLGKQSDELHLPVLAKKGTLVTSPLATTLGAPITTMGSASK</sequence>
<reference evidence="1 2" key="1">
    <citation type="submission" date="2019-05" db="EMBL/GenBank/DDBJ databases">
        <title>Another draft genome of Portunus trituberculatus and its Hox gene families provides insights of decapod evolution.</title>
        <authorList>
            <person name="Jeong J.-H."/>
            <person name="Song I."/>
            <person name="Kim S."/>
            <person name="Choi T."/>
            <person name="Kim D."/>
            <person name="Ryu S."/>
            <person name="Kim W."/>
        </authorList>
    </citation>
    <scope>NUCLEOTIDE SEQUENCE [LARGE SCALE GENOMIC DNA]</scope>
    <source>
        <tissue evidence="1">Muscle</tissue>
    </source>
</reference>
<dbReference type="Proteomes" id="UP000324222">
    <property type="component" value="Unassembled WGS sequence"/>
</dbReference>
<evidence type="ECO:0000313" key="1">
    <source>
        <dbReference type="EMBL" id="MPC25919.1"/>
    </source>
</evidence>